<dbReference type="PROSITE" id="PS00456">
    <property type="entry name" value="NA_SOLUT_SYMP_1"/>
    <property type="match status" value="1"/>
</dbReference>
<feature type="transmembrane region" description="Helical" evidence="13">
    <location>
        <begin position="398"/>
        <end position="422"/>
    </location>
</feature>
<feature type="transmembrane region" description="Helical" evidence="13">
    <location>
        <begin position="327"/>
        <end position="352"/>
    </location>
</feature>
<evidence type="ECO:0000256" key="12">
    <source>
        <dbReference type="RuleBase" id="RU362091"/>
    </source>
</evidence>
<keyword evidence="11" id="KW-0739">Sodium transport</keyword>
<dbReference type="Proteomes" id="UP001168540">
    <property type="component" value="Unassembled WGS sequence"/>
</dbReference>
<feature type="transmembrane region" description="Helical" evidence="13">
    <location>
        <begin position="179"/>
        <end position="199"/>
    </location>
</feature>
<keyword evidence="6" id="KW-0769">Symport</keyword>
<keyword evidence="8" id="KW-0915">Sodium</keyword>
<keyword evidence="5 13" id="KW-0812">Transmembrane</keyword>
<evidence type="ECO:0000256" key="6">
    <source>
        <dbReference type="ARBA" id="ARBA00022847"/>
    </source>
</evidence>
<evidence type="ECO:0000256" key="11">
    <source>
        <dbReference type="ARBA" id="ARBA00023201"/>
    </source>
</evidence>
<feature type="transmembrane region" description="Helical" evidence="13">
    <location>
        <begin position="146"/>
        <end position="167"/>
    </location>
</feature>
<dbReference type="RefSeq" id="WP_289829427.1">
    <property type="nucleotide sequence ID" value="NZ_JAUEDK010000010.1"/>
</dbReference>
<comment type="similarity">
    <text evidence="2 12">Belongs to the sodium:solute symporter (SSF) (TC 2.A.21) family.</text>
</comment>
<dbReference type="InterPro" id="IPR050277">
    <property type="entry name" value="Sodium:Solute_Symporter"/>
</dbReference>
<feature type="transmembrane region" description="Helical" evidence="13">
    <location>
        <begin position="232"/>
        <end position="254"/>
    </location>
</feature>
<gene>
    <name evidence="14" type="ORF">QU481_08050</name>
</gene>
<evidence type="ECO:0000256" key="10">
    <source>
        <dbReference type="ARBA" id="ARBA00023136"/>
    </source>
</evidence>
<feature type="transmembrane region" description="Helical" evidence="13">
    <location>
        <begin position="373"/>
        <end position="392"/>
    </location>
</feature>
<comment type="subcellular location">
    <subcellularLocation>
        <location evidence="1">Cell membrane</location>
        <topology evidence="1">Multi-pass membrane protein</topology>
    </subcellularLocation>
</comment>
<evidence type="ECO:0000313" key="14">
    <source>
        <dbReference type="EMBL" id="MDN0074844.1"/>
    </source>
</evidence>
<evidence type="ECO:0000256" key="4">
    <source>
        <dbReference type="ARBA" id="ARBA00022475"/>
    </source>
</evidence>
<evidence type="ECO:0000256" key="9">
    <source>
        <dbReference type="ARBA" id="ARBA00023065"/>
    </source>
</evidence>
<comment type="caution">
    <text evidence="14">The sequence shown here is derived from an EMBL/GenBank/DDBJ whole genome shotgun (WGS) entry which is preliminary data.</text>
</comment>
<protein>
    <submittedName>
        <fullName evidence="14">Cation acetate symporter</fullName>
    </submittedName>
</protein>
<keyword evidence="15" id="KW-1185">Reference proteome</keyword>
<dbReference type="InterPro" id="IPR018212">
    <property type="entry name" value="Na/solute_symporter_CS"/>
</dbReference>
<keyword evidence="4" id="KW-1003">Cell membrane</keyword>
<reference evidence="14" key="1">
    <citation type="submission" date="2023-06" db="EMBL/GenBank/DDBJ databases">
        <authorList>
            <person name="Zhang S."/>
        </authorList>
    </citation>
    <scope>NUCLEOTIDE SEQUENCE</scope>
    <source>
        <strain evidence="14">SG2303</strain>
    </source>
</reference>
<organism evidence="14 15">
    <name type="scientific">Crenobacter oryzisoli</name>
    <dbReference type="NCBI Taxonomy" id="3056844"/>
    <lineage>
        <taxon>Bacteria</taxon>
        <taxon>Pseudomonadati</taxon>
        <taxon>Pseudomonadota</taxon>
        <taxon>Betaproteobacteria</taxon>
        <taxon>Neisseriales</taxon>
        <taxon>Neisseriaceae</taxon>
        <taxon>Crenobacter</taxon>
    </lineage>
</organism>
<dbReference type="CDD" id="cd11480">
    <property type="entry name" value="SLC5sbd_u4"/>
    <property type="match status" value="1"/>
</dbReference>
<evidence type="ECO:0000256" key="13">
    <source>
        <dbReference type="SAM" id="Phobius"/>
    </source>
</evidence>
<name>A0ABT7XMP8_9NEIS</name>
<dbReference type="Gene3D" id="1.20.1730.10">
    <property type="entry name" value="Sodium/glucose cotransporter"/>
    <property type="match status" value="1"/>
</dbReference>
<dbReference type="InterPro" id="IPR001734">
    <property type="entry name" value="Na/solute_symporter"/>
</dbReference>
<evidence type="ECO:0000256" key="7">
    <source>
        <dbReference type="ARBA" id="ARBA00022989"/>
    </source>
</evidence>
<dbReference type="PANTHER" id="PTHR48086:SF6">
    <property type="entry name" value="CATION_ACETATE SYMPORTER ACTP"/>
    <property type="match status" value="1"/>
</dbReference>
<evidence type="ECO:0000256" key="2">
    <source>
        <dbReference type="ARBA" id="ARBA00006434"/>
    </source>
</evidence>
<feature type="transmembrane region" description="Helical" evidence="13">
    <location>
        <begin position="46"/>
        <end position="67"/>
    </location>
</feature>
<feature type="transmembrane region" description="Helical" evidence="13">
    <location>
        <begin position="266"/>
        <end position="288"/>
    </location>
</feature>
<keyword evidence="7 13" id="KW-1133">Transmembrane helix</keyword>
<accession>A0ABT7XMP8</accession>
<dbReference type="PANTHER" id="PTHR48086">
    <property type="entry name" value="SODIUM/PROLINE SYMPORTER-RELATED"/>
    <property type="match status" value="1"/>
</dbReference>
<dbReference type="InterPro" id="IPR038377">
    <property type="entry name" value="Na/Glc_symporter_sf"/>
</dbReference>
<feature type="transmembrane region" description="Helical" evidence="13">
    <location>
        <begin position="429"/>
        <end position="456"/>
    </location>
</feature>
<dbReference type="PROSITE" id="PS50283">
    <property type="entry name" value="NA_SOLUT_SYMP_3"/>
    <property type="match status" value="1"/>
</dbReference>
<keyword evidence="9" id="KW-0406">Ion transport</keyword>
<feature type="transmembrane region" description="Helical" evidence="13">
    <location>
        <begin position="74"/>
        <end position="95"/>
    </location>
</feature>
<feature type="transmembrane region" description="Helical" evidence="13">
    <location>
        <begin position="115"/>
        <end position="134"/>
    </location>
</feature>
<keyword evidence="10 13" id="KW-0472">Membrane</keyword>
<dbReference type="Pfam" id="PF00474">
    <property type="entry name" value="SSF"/>
    <property type="match status" value="1"/>
</dbReference>
<dbReference type="EMBL" id="JAUEDK010000010">
    <property type="protein sequence ID" value="MDN0074844.1"/>
    <property type="molecule type" value="Genomic_DNA"/>
</dbReference>
<proteinExistence type="inferred from homology"/>
<evidence type="ECO:0000256" key="5">
    <source>
        <dbReference type="ARBA" id="ARBA00022692"/>
    </source>
</evidence>
<evidence type="ECO:0000256" key="1">
    <source>
        <dbReference type="ARBA" id="ARBA00004651"/>
    </source>
</evidence>
<feature type="transmembrane region" description="Helical" evidence="13">
    <location>
        <begin position="462"/>
        <end position="482"/>
    </location>
</feature>
<evidence type="ECO:0000313" key="15">
    <source>
        <dbReference type="Proteomes" id="UP001168540"/>
    </source>
</evidence>
<evidence type="ECO:0000256" key="8">
    <source>
        <dbReference type="ARBA" id="ARBA00023053"/>
    </source>
</evidence>
<sequence length="499" mass="50859">MSPAAMLSILFVLLTLGVTRWAARRQGDGAMAFFTADGRLAGWQNGLALAGDYLSAAAFLGAAGLYFTSGYDSAVYAVGTLFGWPLLLILLAGRLRDEREYTLAGVLAKRFDTRAVRGLAAASSLTVTLFYLIVQMVGAGKLVALLFGLPYAAAVSVVGVLMVLYAAGGGMLATSWVQMIKAMLLFGCGGALAAGVLAVHGGSVAALFADAAAHSGQAIFLPSRALADPVEVLSLGVGLVLGLLGLPHVLMRFVTVPNARAAHRSVLWATGLIALFFAINMVIGYGAVALLPPHAELFDAAGKLVGGSNMAAVQLARVLGGAVLGGFVAAVAFATILAVVAGLALAGASVVSHDLYAGLLRRGRVDAAAELKLARWAVIALGALAVALSLAFQDQNVAFLFGLAFALAASSNFPLLLLSLFWPKLTARGVIAGGIAGIAASVGLIVAGPAVWVAVLGFKAPLFPYTNPALFSVPLAFAAAWLGSVTDRAARRAALSSSL</sequence>
<evidence type="ECO:0000256" key="3">
    <source>
        <dbReference type="ARBA" id="ARBA00022448"/>
    </source>
</evidence>
<keyword evidence="3" id="KW-0813">Transport</keyword>